<accession>A0ABR3VVH6</accession>
<protein>
    <submittedName>
        <fullName evidence="1">Uncharacterized protein</fullName>
    </submittedName>
</protein>
<dbReference type="Proteomes" id="UP001583177">
    <property type="component" value="Unassembled WGS sequence"/>
</dbReference>
<organism evidence="1 2">
    <name type="scientific">Diaporthe australafricana</name>
    <dbReference type="NCBI Taxonomy" id="127596"/>
    <lineage>
        <taxon>Eukaryota</taxon>
        <taxon>Fungi</taxon>
        <taxon>Dikarya</taxon>
        <taxon>Ascomycota</taxon>
        <taxon>Pezizomycotina</taxon>
        <taxon>Sordariomycetes</taxon>
        <taxon>Sordariomycetidae</taxon>
        <taxon>Diaporthales</taxon>
        <taxon>Diaporthaceae</taxon>
        <taxon>Diaporthe</taxon>
    </lineage>
</organism>
<reference evidence="1 2" key="1">
    <citation type="journal article" date="2024" name="IMA Fungus">
        <title>IMA Genome - F19 : A genome assembly and annotation guide to empower mycologists, including annotated draft genome sequences of Ceratocystis pirilliformis, Diaporthe australafricana, Fusarium ophioides, Paecilomyces lecythidis, and Sporothrix stenoceras.</title>
        <authorList>
            <person name="Aylward J."/>
            <person name="Wilson A.M."/>
            <person name="Visagie C.M."/>
            <person name="Spraker J."/>
            <person name="Barnes I."/>
            <person name="Buitendag C."/>
            <person name="Ceriani C."/>
            <person name="Del Mar Angel L."/>
            <person name="du Plessis D."/>
            <person name="Fuchs T."/>
            <person name="Gasser K."/>
            <person name="Kramer D."/>
            <person name="Li W."/>
            <person name="Munsamy K."/>
            <person name="Piso A."/>
            <person name="Price J.L."/>
            <person name="Sonnekus B."/>
            <person name="Thomas C."/>
            <person name="van der Nest A."/>
            <person name="van Dijk A."/>
            <person name="van Heerden A."/>
            <person name="van Vuuren N."/>
            <person name="Yilmaz N."/>
            <person name="Duong T.A."/>
            <person name="van der Merwe N.A."/>
            <person name="Wingfield M.J."/>
            <person name="Wingfield B.D."/>
        </authorList>
    </citation>
    <scope>NUCLEOTIDE SEQUENCE [LARGE SCALE GENOMIC DNA]</scope>
    <source>
        <strain evidence="1 2">CMW 18300</strain>
    </source>
</reference>
<comment type="caution">
    <text evidence="1">The sequence shown here is derived from an EMBL/GenBank/DDBJ whole genome shotgun (WGS) entry which is preliminary data.</text>
</comment>
<gene>
    <name evidence="1" type="ORF">Daus18300_014350</name>
</gene>
<sequence>MAKSTSKTSDFLSLPAELRVQILANTHLGPASTGGYDPRFEILQVRDGRIVPRHHLRPWEDPPSWTTCTSSETHGTPQPQCQCRILPTQLFTVCHQISTEALEVFYTNLHLDLDPCSSLTFLRSLSPANIHRLRRLTFTMTPAQVEGWCNGAVASGYGPKTLASRVANPYWGGGPAAPAGDDGFYRRTWREVVALLAAHADLAQLALTVDMSECTWVYIEDSLMWDDPPDTIRPIFTFIYDLYIDVVTALCELRGLGALTVELSAFEQLKPWLEREVLGRESPEPKFEGPRARRLWEDLWKRPRFYQVVPEWHDAARRLKGSNYRPQ</sequence>
<name>A0ABR3VVH6_9PEZI</name>
<keyword evidence="2" id="KW-1185">Reference proteome</keyword>
<dbReference type="EMBL" id="JAWRVE010000279">
    <property type="protein sequence ID" value="KAL1846100.1"/>
    <property type="molecule type" value="Genomic_DNA"/>
</dbReference>
<proteinExistence type="predicted"/>
<dbReference type="PANTHER" id="PTHR42085">
    <property type="entry name" value="F-BOX DOMAIN-CONTAINING PROTEIN"/>
    <property type="match status" value="1"/>
</dbReference>
<evidence type="ECO:0000313" key="1">
    <source>
        <dbReference type="EMBL" id="KAL1846100.1"/>
    </source>
</evidence>
<dbReference type="InterPro" id="IPR038883">
    <property type="entry name" value="AN11006-like"/>
</dbReference>
<dbReference type="PANTHER" id="PTHR42085:SF2">
    <property type="entry name" value="F-BOX DOMAIN-CONTAINING PROTEIN"/>
    <property type="match status" value="1"/>
</dbReference>
<evidence type="ECO:0000313" key="2">
    <source>
        <dbReference type="Proteomes" id="UP001583177"/>
    </source>
</evidence>